<accession>A0A368ZW94</accession>
<dbReference type="Proteomes" id="UP000253506">
    <property type="component" value="Unassembled WGS sequence"/>
</dbReference>
<comment type="caution">
    <text evidence="1">The sequence shown here is derived from an EMBL/GenBank/DDBJ whole genome shotgun (WGS) entry which is preliminary data.</text>
</comment>
<dbReference type="RefSeq" id="WP_114412249.1">
    <property type="nucleotide sequence ID" value="NZ_QPJQ01000017.1"/>
</dbReference>
<name>A0A368ZW94_9GAMM</name>
<sequence length="163" mass="18147">MSTAIEMVHLQVACCIWFAVSPFYNIANNRHARQFSSIFEVVSANEEEARTLKAQAKLIAVIRDLVNKNGWSHIEVSAEGSRVMIKQAKSQVNNNGLSEAKLLAGLDSYTAHADELLLNVDYELAESLIEQLNELDLPFIVVTAKRNSKKVKLVNYNSTGKIL</sequence>
<organism evidence="1 2">
    <name type="scientific">Marinomonas foliarum</name>
    <dbReference type="NCBI Taxonomy" id="491950"/>
    <lineage>
        <taxon>Bacteria</taxon>
        <taxon>Pseudomonadati</taxon>
        <taxon>Pseudomonadota</taxon>
        <taxon>Gammaproteobacteria</taxon>
        <taxon>Oceanospirillales</taxon>
        <taxon>Oceanospirillaceae</taxon>
        <taxon>Marinomonas</taxon>
    </lineage>
</organism>
<dbReference type="OrthoDB" id="9795766at2"/>
<dbReference type="AlphaFoldDB" id="A0A368ZW94"/>
<dbReference type="EMBL" id="QPJQ01000017">
    <property type="protein sequence ID" value="RCX01292.1"/>
    <property type="molecule type" value="Genomic_DNA"/>
</dbReference>
<evidence type="ECO:0000313" key="2">
    <source>
        <dbReference type="Proteomes" id="UP000253506"/>
    </source>
</evidence>
<protein>
    <submittedName>
        <fullName evidence="1">Uncharacterized protein</fullName>
    </submittedName>
</protein>
<gene>
    <name evidence="1" type="ORF">DFP77_11772</name>
</gene>
<evidence type="ECO:0000313" key="1">
    <source>
        <dbReference type="EMBL" id="RCX01292.1"/>
    </source>
</evidence>
<reference evidence="1 2" key="1">
    <citation type="submission" date="2018-07" db="EMBL/GenBank/DDBJ databases">
        <title>Genomic Encyclopedia of Type Strains, Phase III (KMG-III): the genomes of soil and plant-associated and newly described type strains.</title>
        <authorList>
            <person name="Whitman W."/>
        </authorList>
    </citation>
    <scope>NUCLEOTIDE SEQUENCE [LARGE SCALE GENOMIC DNA]</scope>
    <source>
        <strain evidence="1 2">CECT 7731</strain>
    </source>
</reference>
<proteinExistence type="predicted"/>